<feature type="region of interest" description="Disordered" evidence="1">
    <location>
        <begin position="77"/>
        <end position="108"/>
    </location>
</feature>
<organism evidence="2 3">
    <name type="scientific">Haloechinothrix salitolerans</name>
    <dbReference type="NCBI Taxonomy" id="926830"/>
    <lineage>
        <taxon>Bacteria</taxon>
        <taxon>Bacillati</taxon>
        <taxon>Actinomycetota</taxon>
        <taxon>Actinomycetes</taxon>
        <taxon>Pseudonocardiales</taxon>
        <taxon>Pseudonocardiaceae</taxon>
        <taxon>Haloechinothrix</taxon>
    </lineage>
</organism>
<accession>A0ABW2C8Q9</accession>
<dbReference type="Proteomes" id="UP001596337">
    <property type="component" value="Unassembled WGS sequence"/>
</dbReference>
<dbReference type="EMBL" id="JBHSXX010000001">
    <property type="protein sequence ID" value="MFC6871677.1"/>
    <property type="molecule type" value="Genomic_DNA"/>
</dbReference>
<feature type="region of interest" description="Disordered" evidence="1">
    <location>
        <begin position="1"/>
        <end position="27"/>
    </location>
</feature>
<protein>
    <submittedName>
        <fullName evidence="2">Uncharacterized protein</fullName>
    </submittedName>
</protein>
<keyword evidence="3" id="KW-1185">Reference proteome</keyword>
<sequence>MKRNERHTVPAAPLGGPSDRLKSPDVHSSAFPCGGRLFDSVLAPFGDDGVVVAFGSDGDVVVALGEFVADVVSRAPTDGCSASPHPTSTAAVIATAQVPNRPERRARR</sequence>
<comment type="caution">
    <text evidence="2">The sequence shown here is derived from an EMBL/GenBank/DDBJ whole genome shotgun (WGS) entry which is preliminary data.</text>
</comment>
<dbReference type="RefSeq" id="WP_345392484.1">
    <property type="nucleotide sequence ID" value="NZ_BAABLA010000007.1"/>
</dbReference>
<evidence type="ECO:0000313" key="3">
    <source>
        <dbReference type="Proteomes" id="UP001596337"/>
    </source>
</evidence>
<evidence type="ECO:0000256" key="1">
    <source>
        <dbReference type="SAM" id="MobiDB-lite"/>
    </source>
</evidence>
<evidence type="ECO:0000313" key="2">
    <source>
        <dbReference type="EMBL" id="MFC6871677.1"/>
    </source>
</evidence>
<reference evidence="3" key="1">
    <citation type="journal article" date="2019" name="Int. J. Syst. Evol. Microbiol.">
        <title>The Global Catalogue of Microorganisms (GCM) 10K type strain sequencing project: providing services to taxonomists for standard genome sequencing and annotation.</title>
        <authorList>
            <consortium name="The Broad Institute Genomics Platform"/>
            <consortium name="The Broad Institute Genome Sequencing Center for Infectious Disease"/>
            <person name="Wu L."/>
            <person name="Ma J."/>
        </authorList>
    </citation>
    <scope>NUCLEOTIDE SEQUENCE [LARGE SCALE GENOMIC DNA]</scope>
    <source>
        <strain evidence="3">KCTC 32255</strain>
    </source>
</reference>
<name>A0ABW2C8Q9_9PSEU</name>
<gene>
    <name evidence="2" type="ORF">ACFQGD_31610</name>
</gene>
<proteinExistence type="predicted"/>